<dbReference type="Proteomes" id="UP000069632">
    <property type="component" value="Unassembled WGS sequence"/>
</dbReference>
<protein>
    <submittedName>
        <fullName evidence="2">Uncharacterized protein</fullName>
    </submittedName>
</protein>
<dbReference type="AlphaFoldDB" id="A0A128EED4"/>
<reference evidence="2 3" key="1">
    <citation type="submission" date="2016-02" db="EMBL/GenBank/DDBJ databases">
        <authorList>
            <consortium name="Pathogen Informatics"/>
        </authorList>
    </citation>
    <scope>NUCLEOTIDE SEQUENCE [LARGE SCALE GENOMIC DNA]</scope>
    <source>
        <strain evidence="2 3">RC20</strain>
    </source>
</reference>
<evidence type="ECO:0000256" key="1">
    <source>
        <dbReference type="SAM" id="Coils"/>
    </source>
</evidence>
<gene>
    <name evidence="2" type="ORF">ERS672216_00808</name>
</gene>
<evidence type="ECO:0000313" key="2">
    <source>
        <dbReference type="EMBL" id="CZE47266.1"/>
    </source>
</evidence>
<organism evidence="2 3">
    <name type="scientific">Campylobacter geochelonis</name>
    <dbReference type="NCBI Taxonomy" id="1780362"/>
    <lineage>
        <taxon>Bacteria</taxon>
        <taxon>Pseudomonadati</taxon>
        <taxon>Campylobacterota</taxon>
        <taxon>Epsilonproteobacteria</taxon>
        <taxon>Campylobacterales</taxon>
        <taxon>Campylobacteraceae</taxon>
        <taxon>Campylobacter</taxon>
    </lineage>
</organism>
<evidence type="ECO:0000313" key="3">
    <source>
        <dbReference type="Proteomes" id="UP000069632"/>
    </source>
</evidence>
<keyword evidence="3" id="KW-1185">Reference proteome</keyword>
<proteinExistence type="predicted"/>
<dbReference type="RefSeq" id="WP_075493330.1">
    <property type="nucleotide sequence ID" value="NZ_CP053844.1"/>
</dbReference>
<keyword evidence="1" id="KW-0175">Coiled coil</keyword>
<feature type="coiled-coil region" evidence="1">
    <location>
        <begin position="49"/>
        <end position="85"/>
    </location>
</feature>
<dbReference type="EMBL" id="FIZP01000002">
    <property type="protein sequence ID" value="CZE47266.1"/>
    <property type="molecule type" value="Genomic_DNA"/>
</dbReference>
<name>A0A128EED4_9BACT</name>
<accession>A0A128EED4</accession>
<sequence length="89" mass="10922">MYRQQQIENQIAYQNFLASMRNTSNNMNMRNALMKQSINSLNYSNQNLLNQQRQQQEEYNIRMQQWQYNNQLQKLNRNLDNINNTLRGY</sequence>